<reference evidence="2" key="1">
    <citation type="submission" date="2019-11" db="UniProtKB">
        <authorList>
            <consortium name="WormBaseParasite"/>
        </authorList>
    </citation>
    <scope>IDENTIFICATION</scope>
</reference>
<proteinExistence type="predicted"/>
<dbReference type="AlphaFoldDB" id="A0A5K3EVA4"/>
<evidence type="ECO:0000256" key="1">
    <source>
        <dbReference type="SAM" id="Phobius"/>
    </source>
</evidence>
<feature type="transmembrane region" description="Helical" evidence="1">
    <location>
        <begin position="35"/>
        <end position="55"/>
    </location>
</feature>
<name>A0A5K3EVA4_MESCO</name>
<sequence>MKKTGKTEQALLISQKPESHFRRRPSDSATQSVPFITYCSSFVSVSGWLPIFLACH</sequence>
<protein>
    <submittedName>
        <fullName evidence="2">Uncharacterized protein</fullName>
    </submittedName>
</protein>
<accession>A0A5K3EVA4</accession>
<keyword evidence="1" id="KW-1133">Transmembrane helix</keyword>
<organism evidence="2">
    <name type="scientific">Mesocestoides corti</name>
    <name type="common">Flatworm</name>
    <dbReference type="NCBI Taxonomy" id="53468"/>
    <lineage>
        <taxon>Eukaryota</taxon>
        <taxon>Metazoa</taxon>
        <taxon>Spiralia</taxon>
        <taxon>Lophotrochozoa</taxon>
        <taxon>Platyhelminthes</taxon>
        <taxon>Cestoda</taxon>
        <taxon>Eucestoda</taxon>
        <taxon>Cyclophyllidea</taxon>
        <taxon>Mesocestoididae</taxon>
        <taxon>Mesocestoides</taxon>
    </lineage>
</organism>
<keyword evidence="1" id="KW-0472">Membrane</keyword>
<dbReference type="WBParaSite" id="MCU_003391-RA">
    <property type="protein sequence ID" value="MCU_003391-RA"/>
    <property type="gene ID" value="MCU_003391"/>
</dbReference>
<keyword evidence="1" id="KW-0812">Transmembrane</keyword>
<evidence type="ECO:0000313" key="2">
    <source>
        <dbReference type="WBParaSite" id="MCU_003391-RA"/>
    </source>
</evidence>